<dbReference type="Gene3D" id="2.60.40.1180">
    <property type="entry name" value="Golgi alpha-mannosidase II"/>
    <property type="match status" value="1"/>
</dbReference>
<evidence type="ECO:0000256" key="4">
    <source>
        <dbReference type="RuleBase" id="RU361185"/>
    </source>
</evidence>
<proteinExistence type="evidence at transcript level"/>
<evidence type="ECO:0000313" key="8">
    <source>
        <dbReference type="EMBL" id="QHC34070.1"/>
    </source>
</evidence>
<dbReference type="Pfam" id="PF01055">
    <property type="entry name" value="Glyco_hydro_31_2nd"/>
    <property type="match status" value="1"/>
</dbReference>
<dbReference type="InterPro" id="IPR050985">
    <property type="entry name" value="Alpha-glycosidase_related"/>
</dbReference>
<dbReference type="InterPro" id="IPR017853">
    <property type="entry name" value="GH"/>
</dbReference>
<evidence type="ECO:0000256" key="1">
    <source>
        <dbReference type="ARBA" id="ARBA00007806"/>
    </source>
</evidence>
<dbReference type="AlphaFoldDB" id="A0A6B9MF49"/>
<comment type="similarity">
    <text evidence="1 4">Belongs to the glycosyl hydrolase 31 family.</text>
</comment>
<dbReference type="InterPro" id="IPR048395">
    <property type="entry name" value="Glyco_hydro_31_C"/>
</dbReference>
<feature type="chain" id="PRO_5025652831" evidence="5">
    <location>
        <begin position="23"/>
        <end position="694"/>
    </location>
</feature>
<organism evidence="8">
    <name type="scientific">Platynereis dumerilii</name>
    <name type="common">Dumeril's clam worm</name>
    <dbReference type="NCBI Taxonomy" id="6359"/>
    <lineage>
        <taxon>Eukaryota</taxon>
        <taxon>Metazoa</taxon>
        <taxon>Spiralia</taxon>
        <taxon>Lophotrochozoa</taxon>
        <taxon>Annelida</taxon>
        <taxon>Polychaeta</taxon>
        <taxon>Errantia</taxon>
        <taxon>Phyllodocida</taxon>
        <taxon>Nereididae</taxon>
        <taxon>Platynereis</taxon>
    </lineage>
</organism>
<dbReference type="PANTHER" id="PTHR43053">
    <property type="entry name" value="GLYCOSIDASE FAMILY 31"/>
    <property type="match status" value="1"/>
</dbReference>
<evidence type="ECO:0000256" key="5">
    <source>
        <dbReference type="SAM" id="SignalP"/>
    </source>
</evidence>
<dbReference type="SUPFAM" id="SSF51445">
    <property type="entry name" value="(Trans)glycosidases"/>
    <property type="match status" value="1"/>
</dbReference>
<dbReference type="InterPro" id="IPR013780">
    <property type="entry name" value="Glyco_hydro_b"/>
</dbReference>
<evidence type="ECO:0000259" key="7">
    <source>
        <dbReference type="Pfam" id="PF21365"/>
    </source>
</evidence>
<dbReference type="EMBL" id="MN545479">
    <property type="protein sequence ID" value="QHC34070.1"/>
    <property type="molecule type" value="mRNA"/>
</dbReference>
<keyword evidence="3 4" id="KW-0326">Glycosidase</keyword>
<feature type="domain" description="Glycosyl hydrolase family 31 C-terminal" evidence="7">
    <location>
        <begin position="594"/>
        <end position="670"/>
    </location>
</feature>
<protein>
    <submittedName>
        <fullName evidence="8">Target of brain insulin-like 2 alpha glucosidase</fullName>
    </submittedName>
</protein>
<reference evidence="8" key="1">
    <citation type="journal article" date="2019" name="Proc. Natl. Acad. Sci. U.S.A.">
        <title>Corazonin signaling integrates energy homeostasis and lunar phase to regulate aspects of growth and sexual maturation in Platynereis.</title>
        <authorList>
            <person name="Andreatta G."/>
            <person name="Broyart C."/>
            <person name="Borghgraef C."/>
            <person name="Vadiwala K."/>
            <person name="Kozin V."/>
            <person name="Polo A."/>
            <person name="Bileck A."/>
            <person name="Beets I."/>
            <person name="Schoofs L."/>
            <person name="Gerner C."/>
            <person name="Raible F."/>
        </authorList>
    </citation>
    <scope>NUCLEOTIDE SEQUENCE</scope>
</reference>
<evidence type="ECO:0000259" key="6">
    <source>
        <dbReference type="Pfam" id="PF01055"/>
    </source>
</evidence>
<keyword evidence="5" id="KW-0732">Signal</keyword>
<feature type="domain" description="Glycoside hydrolase family 31 TIM barrel" evidence="6">
    <location>
        <begin position="287"/>
        <end position="577"/>
    </location>
</feature>
<evidence type="ECO:0000256" key="3">
    <source>
        <dbReference type="ARBA" id="ARBA00023295"/>
    </source>
</evidence>
<dbReference type="CDD" id="cd06592">
    <property type="entry name" value="GH31_NET37"/>
    <property type="match status" value="1"/>
</dbReference>
<name>A0A6B9MF49_PLADU</name>
<dbReference type="Pfam" id="PF21365">
    <property type="entry name" value="Glyco_hydro_31_3rd"/>
    <property type="match status" value="1"/>
</dbReference>
<dbReference type="GO" id="GO:0005975">
    <property type="term" value="P:carbohydrate metabolic process"/>
    <property type="evidence" value="ECO:0007669"/>
    <property type="project" value="InterPro"/>
</dbReference>
<sequence>MKTAYKLCIVAMVTMTVLLLSSSVIKCPVPAIRDLFFVPHSAGVYRHGNGLSYFIAFNPGMKAMEIHQSDSKTLNRTVLRVIVEDDHIKIPRTATYTKKGMDLALSQSKLVIKKVETERSAETPVCYNVTARKKTQRSRTLTHCLAFQDDFWFGGAEMYEQRWPINVNMKTAHSDKGMVFYPFISHNFGDYPFAPGSVLERYWLSSSGVAIFIDRSIPLQVGFNKTHLCFKTARMSSRAVDVSILRYTVCVGGDIKTIHQFMAKRYWPNPTGVPDSLVTKNPIWTTWALYKRNINQSTVLQYAEDIRKHYFPVSHIEIDDMFSSRYGDFDFDKKKFPDPARMIKTLHQVGCRVSAWIHPFMNTDSVNFALAKKLEYLVWKDDSEERKEPLITKWWDGEGALLDFTNKAAVKWYFDRRKTLDKLGMDSYKYDAGESSFLRRTFATNRTLTDPNQYGSAYATAAFEYTNNAIEVRVGYVTQNLPIFVRVMDMNSVWSGDRGLDVLIPTVLHFGLIGYPFVLPDMIGGNFYQGQYPTKELFIRWTQITAFLPSMQFSIVPWAYDQEVVEICRDLVKLHVEYVTPLLLKWGKVAVQNGDPIIRPTWWIAPTDKNTFNDSTTFLIGNDVLVAPIILPERTHRNIYLPKGTWKDMLRNKIIRGPIMLKDYSVPLKSVAYFELMKQKKLFTARRNKKLVQL</sequence>
<feature type="signal peptide" evidence="5">
    <location>
        <begin position="1"/>
        <end position="22"/>
    </location>
</feature>
<keyword evidence="2 4" id="KW-0378">Hydrolase</keyword>
<dbReference type="PANTHER" id="PTHR43053:SF4">
    <property type="entry name" value="MYOGENESIS-REGULATING GLYCOSIDASE"/>
    <property type="match status" value="1"/>
</dbReference>
<dbReference type="GO" id="GO:0004553">
    <property type="term" value="F:hydrolase activity, hydrolyzing O-glycosyl compounds"/>
    <property type="evidence" value="ECO:0007669"/>
    <property type="project" value="InterPro"/>
</dbReference>
<dbReference type="InterPro" id="IPR000322">
    <property type="entry name" value="Glyco_hydro_31_TIM"/>
</dbReference>
<accession>A0A6B9MF49</accession>
<evidence type="ECO:0000256" key="2">
    <source>
        <dbReference type="ARBA" id="ARBA00022801"/>
    </source>
</evidence>
<dbReference type="Gene3D" id="3.20.20.80">
    <property type="entry name" value="Glycosidases"/>
    <property type="match status" value="1"/>
</dbReference>
<dbReference type="SUPFAM" id="SSF51011">
    <property type="entry name" value="Glycosyl hydrolase domain"/>
    <property type="match status" value="1"/>
</dbReference>